<feature type="region of interest" description="Disordered" evidence="2">
    <location>
        <begin position="43"/>
        <end position="63"/>
    </location>
</feature>
<feature type="compositionally biased region" description="Basic and acidic residues" evidence="2">
    <location>
        <begin position="167"/>
        <end position="185"/>
    </location>
</feature>
<dbReference type="GO" id="GO:0034198">
    <property type="term" value="P:cellular response to amino acid starvation"/>
    <property type="evidence" value="ECO:0007669"/>
    <property type="project" value="TreeGrafter"/>
</dbReference>
<dbReference type="InterPro" id="IPR005365">
    <property type="entry name" value="Npr3"/>
</dbReference>
<feature type="compositionally biased region" description="Low complexity" evidence="2">
    <location>
        <begin position="647"/>
        <end position="668"/>
    </location>
</feature>
<dbReference type="GO" id="GO:1990130">
    <property type="term" value="C:GATOR1 complex"/>
    <property type="evidence" value="ECO:0007669"/>
    <property type="project" value="TreeGrafter"/>
</dbReference>
<dbReference type="GO" id="GO:0038202">
    <property type="term" value="P:TORC1 signaling"/>
    <property type="evidence" value="ECO:0007669"/>
    <property type="project" value="TreeGrafter"/>
</dbReference>
<feature type="compositionally biased region" description="Low complexity" evidence="2">
    <location>
        <begin position="270"/>
        <end position="285"/>
    </location>
</feature>
<name>A0A9P6MSX0_9FUNG</name>
<feature type="region of interest" description="Disordered" evidence="2">
    <location>
        <begin position="642"/>
        <end position="698"/>
    </location>
</feature>
<dbReference type="GO" id="GO:0010508">
    <property type="term" value="P:positive regulation of autophagy"/>
    <property type="evidence" value="ECO:0007669"/>
    <property type="project" value="TreeGrafter"/>
</dbReference>
<feature type="compositionally biased region" description="Polar residues" evidence="2">
    <location>
        <begin position="226"/>
        <end position="247"/>
    </location>
</feature>
<comment type="subcellular location">
    <subcellularLocation>
        <location evidence="1">Vacuole membrane</location>
        <topology evidence="1">Peripheral membrane protein</topology>
    </subcellularLocation>
</comment>
<accession>A0A9P6MSX0</accession>
<gene>
    <name evidence="3" type="primary">NPR3</name>
    <name evidence="3" type="ORF">BGZ80_000790</name>
</gene>
<feature type="compositionally biased region" description="Acidic residues" evidence="2">
    <location>
        <begin position="151"/>
        <end position="166"/>
    </location>
</feature>
<evidence type="ECO:0000313" key="4">
    <source>
        <dbReference type="Proteomes" id="UP000703661"/>
    </source>
</evidence>
<feature type="compositionally biased region" description="Polar residues" evidence="2">
    <location>
        <begin position="196"/>
        <end position="217"/>
    </location>
</feature>
<feature type="compositionally biased region" description="Low complexity" evidence="2">
    <location>
        <begin position="416"/>
        <end position="434"/>
    </location>
</feature>
<organism evidence="3 4">
    <name type="scientific">Entomortierella chlamydospora</name>
    <dbReference type="NCBI Taxonomy" id="101097"/>
    <lineage>
        <taxon>Eukaryota</taxon>
        <taxon>Fungi</taxon>
        <taxon>Fungi incertae sedis</taxon>
        <taxon>Mucoromycota</taxon>
        <taxon>Mortierellomycotina</taxon>
        <taxon>Mortierellomycetes</taxon>
        <taxon>Mortierellales</taxon>
        <taxon>Mortierellaceae</taxon>
        <taxon>Entomortierella</taxon>
    </lineage>
</organism>
<evidence type="ECO:0000313" key="3">
    <source>
        <dbReference type="EMBL" id="KAG0011295.1"/>
    </source>
</evidence>
<dbReference type="GO" id="GO:0051321">
    <property type="term" value="P:meiotic cell cycle"/>
    <property type="evidence" value="ECO:0007669"/>
    <property type="project" value="UniProtKB-UniRule"/>
</dbReference>
<dbReference type="PANTHER" id="PTHR13153">
    <property type="entry name" value="CGTHBA PROTEIN -14 GENE PROTEIN"/>
    <property type="match status" value="1"/>
</dbReference>
<comment type="similarity">
    <text evidence="1">Belongs to the NPR3 family.</text>
</comment>
<dbReference type="Pfam" id="PF03666">
    <property type="entry name" value="NPR3"/>
    <property type="match status" value="2"/>
</dbReference>
<dbReference type="GO" id="GO:0005774">
    <property type="term" value="C:vacuolar membrane"/>
    <property type="evidence" value="ECO:0007669"/>
    <property type="project" value="UniProtKB-SubCell"/>
</dbReference>
<comment type="caution">
    <text evidence="3">The sequence shown here is derived from an EMBL/GenBank/DDBJ whole genome shotgun (WGS) entry which is preliminary data.</text>
</comment>
<comment type="function">
    <text evidence="1">Mediates inactivation of the TORC1 complex in response to amino acid starvation. Required for meiotic nuclear division.</text>
</comment>
<feature type="region of interest" description="Disordered" evidence="2">
    <location>
        <begin position="146"/>
        <end position="285"/>
    </location>
</feature>
<feature type="compositionally biased region" description="Polar residues" evidence="2">
    <location>
        <begin position="669"/>
        <end position="678"/>
    </location>
</feature>
<keyword evidence="1" id="KW-0732">Signal</keyword>
<keyword evidence="4" id="KW-1185">Reference proteome</keyword>
<dbReference type="PANTHER" id="PTHR13153:SF5">
    <property type="entry name" value="GATOR COMPLEX PROTEIN NPRL3"/>
    <property type="match status" value="1"/>
</dbReference>
<sequence length="778" mass="85657">MDLLPVTVNDIGILNGLVGIIIVTNSSRGHHFVYKYPPDHNDNNYQGSSTRSTQDSKSSHPDVTRDEFQIASKIFGYDPQFLANVLSPKLALCDKRFQLTVDGLTFIGHPVALTGPEFKQRRAYWKWKARRPQKQQVRRGWVDGSIASFMDDSDSGSDYYEEDSNDEGSKESKEGPIRRGSKEDPEAVIIPPRPSTDPTSWRQSRLRSQTYNSNPASPASGDSPLAGSTPQQTPSLTGQANFTSSSLLHYPVSMPQTPTTGAPPPPPPIQVSQGSNTSSNTGSSQSTQVQYMSFFHVVFVLQPPELQLNSVADQVYKNIACKLTAALRYEELNSQYVSQEATKILTIREEASQAGMTLNEYHEHVLAASSLARAVRSIYDCISADKVCHVVLNDSIDISLQIPHLAPLQRTCGNGQYNGNHNNNSNGNNNNNGNNGHGNNGNHGYNNNNSASQQALMTPMVGQYGGVGAMMDDYEFGIAYEYENFPVLLPYHTLLLLEDPEEILKDIPLDANPTLVKLVQILVPYQWAVIADFLHHFPTLSLPSILHELSTPKAFKAHIPGAGKDKEVQTVYLEMLTYLLRKDLIVQLHTYIMVLVPEYIKRGLSAEDYESILGEENSGTLTPTLESPTIATLGQVGSAKSADFAHSAMKQQQQQQSMSQKQQAMPSQTYRYHNRSSTGGAQGGPNSAGAGGGMSSSFKSHTSMQLAKLFGKRQDESSILPNPGQASEVEREWMGHMCRDQPRSVAELFMASIIEQIVAKDLKTVLSAFRDFLILTWA</sequence>
<dbReference type="AlphaFoldDB" id="A0A9P6MSX0"/>
<protein>
    <recommendedName>
        <fullName evidence="1">Nitrogen permease regulator 3</fullName>
    </recommendedName>
    <alternativeName>
        <fullName evidence="1">Required for meiotic nuclear division protein 11</fullName>
    </alternativeName>
</protein>
<evidence type="ECO:0000256" key="1">
    <source>
        <dbReference type="RuleBase" id="RU368069"/>
    </source>
</evidence>
<reference evidence="3" key="1">
    <citation type="journal article" date="2020" name="Fungal Divers.">
        <title>Resolving the Mortierellaceae phylogeny through synthesis of multi-gene phylogenetics and phylogenomics.</title>
        <authorList>
            <person name="Vandepol N."/>
            <person name="Liber J."/>
            <person name="Desiro A."/>
            <person name="Na H."/>
            <person name="Kennedy M."/>
            <person name="Barry K."/>
            <person name="Grigoriev I.V."/>
            <person name="Miller A.N."/>
            <person name="O'Donnell K."/>
            <person name="Stajich J.E."/>
            <person name="Bonito G."/>
        </authorList>
    </citation>
    <scope>NUCLEOTIDE SEQUENCE</scope>
    <source>
        <strain evidence="3">NRRL 2769</strain>
    </source>
</reference>
<dbReference type="GO" id="GO:1904262">
    <property type="term" value="P:negative regulation of TORC1 signaling"/>
    <property type="evidence" value="ECO:0007669"/>
    <property type="project" value="TreeGrafter"/>
</dbReference>
<evidence type="ECO:0000256" key="2">
    <source>
        <dbReference type="SAM" id="MobiDB-lite"/>
    </source>
</evidence>
<dbReference type="Proteomes" id="UP000703661">
    <property type="component" value="Unassembled WGS sequence"/>
</dbReference>
<keyword evidence="1" id="KW-0469">Meiosis</keyword>
<dbReference type="EMBL" id="JAAAID010001173">
    <property type="protein sequence ID" value="KAG0011295.1"/>
    <property type="molecule type" value="Genomic_DNA"/>
</dbReference>
<feature type="region of interest" description="Disordered" evidence="2">
    <location>
        <begin position="416"/>
        <end position="451"/>
    </location>
</feature>
<proteinExistence type="inferred from homology"/>